<accession>A0AC35TMC4</accession>
<protein>
    <submittedName>
        <fullName evidence="2">ATP-synt_DE_N domain-containing protein</fullName>
    </submittedName>
</protein>
<proteinExistence type="predicted"/>
<evidence type="ECO:0000313" key="2">
    <source>
        <dbReference type="WBParaSite" id="RSKR_0000221000.1"/>
    </source>
</evidence>
<sequence>MSFLARAIRQAPRLASFTQRYASAAAAEHSVNELKFTLASPDTAFFDNALVRQVDVPTIAGMVGVLASHVPTLGVLKPGVLKVTDTEGQITELFVSSGTLSMNIDGTCQVLGEAIIKVADIDESAARKVLESAQKRSLEGSDKDRAEAHIEIEVAEALIKAVTGAH</sequence>
<reference evidence="2" key="1">
    <citation type="submission" date="2016-11" db="UniProtKB">
        <authorList>
            <consortium name="WormBaseParasite"/>
        </authorList>
    </citation>
    <scope>IDENTIFICATION</scope>
    <source>
        <strain evidence="2">KR3021</strain>
    </source>
</reference>
<name>A0AC35TMC4_9BILA</name>
<organism evidence="1 2">
    <name type="scientific">Rhabditophanes sp. KR3021</name>
    <dbReference type="NCBI Taxonomy" id="114890"/>
    <lineage>
        <taxon>Eukaryota</taxon>
        <taxon>Metazoa</taxon>
        <taxon>Ecdysozoa</taxon>
        <taxon>Nematoda</taxon>
        <taxon>Chromadorea</taxon>
        <taxon>Rhabditida</taxon>
        <taxon>Tylenchina</taxon>
        <taxon>Panagrolaimomorpha</taxon>
        <taxon>Strongyloidoidea</taxon>
        <taxon>Alloionematidae</taxon>
        <taxon>Rhabditophanes</taxon>
    </lineage>
</organism>
<evidence type="ECO:0000313" key="1">
    <source>
        <dbReference type="Proteomes" id="UP000095286"/>
    </source>
</evidence>
<dbReference type="Proteomes" id="UP000095286">
    <property type="component" value="Unplaced"/>
</dbReference>
<dbReference type="WBParaSite" id="RSKR_0000221000.1">
    <property type="protein sequence ID" value="RSKR_0000221000.1"/>
    <property type="gene ID" value="RSKR_0000221000"/>
</dbReference>